<accession>A0A0B4X514</accession>
<evidence type="ECO:0000259" key="1">
    <source>
        <dbReference type="Pfam" id="PF00535"/>
    </source>
</evidence>
<evidence type="ECO:0000313" key="3">
    <source>
        <dbReference type="Proteomes" id="UP000031368"/>
    </source>
</evidence>
<gene>
    <name evidence="2" type="ORF">RGR602_CH03912</name>
</gene>
<organism evidence="2 3">
    <name type="scientific">Rhizobium gallicum bv. gallicum R602sp</name>
    <dbReference type="NCBI Taxonomy" id="1041138"/>
    <lineage>
        <taxon>Bacteria</taxon>
        <taxon>Pseudomonadati</taxon>
        <taxon>Pseudomonadota</taxon>
        <taxon>Alphaproteobacteria</taxon>
        <taxon>Hyphomicrobiales</taxon>
        <taxon>Rhizobiaceae</taxon>
        <taxon>Rhizobium/Agrobacterium group</taxon>
        <taxon>Rhizobium</taxon>
    </lineage>
</organism>
<feature type="domain" description="Glycosyltransferase 2-like" evidence="1">
    <location>
        <begin position="3"/>
        <end position="120"/>
    </location>
</feature>
<proteinExistence type="predicted"/>
<name>A0A0B4X514_9HYPH</name>
<dbReference type="CDD" id="cd00761">
    <property type="entry name" value="Glyco_tranf_GTA_type"/>
    <property type="match status" value="1"/>
</dbReference>
<dbReference type="InterPro" id="IPR001173">
    <property type="entry name" value="Glyco_trans_2-like"/>
</dbReference>
<keyword evidence="3" id="KW-1185">Reference proteome</keyword>
<dbReference type="EMBL" id="CP006877">
    <property type="protein sequence ID" value="AJD43209.1"/>
    <property type="molecule type" value="Genomic_DNA"/>
</dbReference>
<dbReference type="GO" id="GO:0016740">
    <property type="term" value="F:transferase activity"/>
    <property type="evidence" value="ECO:0007669"/>
    <property type="project" value="UniProtKB-KW"/>
</dbReference>
<dbReference type="Gene3D" id="3.90.550.10">
    <property type="entry name" value="Spore Coat Polysaccharide Biosynthesis Protein SpsA, Chain A"/>
    <property type="match status" value="1"/>
</dbReference>
<dbReference type="PANTHER" id="PTHR43685">
    <property type="entry name" value="GLYCOSYLTRANSFERASE"/>
    <property type="match status" value="1"/>
</dbReference>
<dbReference type="Proteomes" id="UP000031368">
    <property type="component" value="Chromosome"/>
</dbReference>
<dbReference type="SUPFAM" id="SSF53448">
    <property type="entry name" value="Nucleotide-diphospho-sugar transferases"/>
    <property type="match status" value="1"/>
</dbReference>
<dbReference type="KEGG" id="rga:RGR602_CH03912"/>
<dbReference type="InterPro" id="IPR050834">
    <property type="entry name" value="Glycosyltransf_2"/>
</dbReference>
<dbReference type="PANTHER" id="PTHR43685:SF3">
    <property type="entry name" value="SLR2126 PROTEIN"/>
    <property type="match status" value="1"/>
</dbReference>
<dbReference type="RefSeq" id="WP_052451622.1">
    <property type="nucleotide sequence ID" value="NZ_CP006877.1"/>
</dbReference>
<dbReference type="AlphaFoldDB" id="A0A0B4X514"/>
<evidence type="ECO:0000313" key="2">
    <source>
        <dbReference type="EMBL" id="AJD43209.1"/>
    </source>
</evidence>
<dbReference type="HOGENOM" id="CLU_025996_19_7_5"/>
<dbReference type="Pfam" id="PF00535">
    <property type="entry name" value="Glycos_transf_2"/>
    <property type="match status" value="1"/>
</dbReference>
<dbReference type="InterPro" id="IPR029044">
    <property type="entry name" value="Nucleotide-diphossugar_trans"/>
</dbReference>
<reference evidence="2 3" key="1">
    <citation type="submission" date="2013-11" db="EMBL/GenBank/DDBJ databases">
        <title>Complete genome sequence of Rhizobium gallicum bv. gallicum R602.</title>
        <authorList>
            <person name="Bustos P."/>
            <person name="Santamaria R.I."/>
            <person name="Lozano L."/>
            <person name="Acosta J.L."/>
            <person name="Ormeno-Orrillo E."/>
            <person name="Rogel M.A."/>
            <person name="Romero D."/>
            <person name="Cevallos M.A."/>
            <person name="Martinez-Romero E."/>
            <person name="Gonzalez V."/>
        </authorList>
    </citation>
    <scope>NUCLEOTIDE SEQUENCE [LARGE SCALE GENOMIC DNA]</scope>
    <source>
        <strain evidence="2 3">R602</strain>
    </source>
</reference>
<keyword evidence="2" id="KW-0808">Transferase</keyword>
<protein>
    <submittedName>
        <fullName evidence="2">Glycosyltransferase family 2 protein</fullName>
    </submittedName>
</protein>
<sequence>MFSLIVCTVDRFDQLERLFGSLARQTLKTFEIILVDQNKDDRLSDLVERFASSFPIHHLRSGRGLSHARNNGIAKASGTYVCFPDDDCWYEPATLEIAARLFRENPALSIVTGRTLDADGKPSVSPTGDRSVEISRRTYLHCGNSNGIFVRRQTLCAIGGFDENLGVGSPSPFQSGEEADLLLRFVGAGQKLMYFPELIVHHDQVVSVIGTQQIERARKYGRGFGALLRKHDFSLPYVTYRIARPAIGWLVARFRFKADEAAFKRAWLKGIVEGYKAWPKWNGVDQSLRTES</sequence>